<sequence>MRRKDPPWKIHTGERPYECSECGKKARSTSDLLKHQRTHTGERPFRCPDCGKGFTRNFSLLTHRRIHSRESPFKCPECGRSFSRSSHLTKHQQSHRKSFLAGALCALLDPHGYLNECRGRNRSLFGMERGPASSCQTQHVARDSRRGDPGGGRKFQEGRGSSKRVSGPPETPYQGASRWAGTRLGPMG</sequence>
<dbReference type="GO" id="GO:0008270">
    <property type="term" value="F:zinc ion binding"/>
    <property type="evidence" value="ECO:0007669"/>
    <property type="project" value="UniProtKB-KW"/>
</dbReference>
<dbReference type="PROSITE" id="PS00028">
    <property type="entry name" value="ZINC_FINGER_C2H2_1"/>
    <property type="match status" value="2"/>
</dbReference>
<dbReference type="InterPro" id="IPR036236">
    <property type="entry name" value="Znf_C2H2_sf"/>
</dbReference>
<dbReference type="OMA" id="HGYLNEC"/>
<dbReference type="SUPFAM" id="SSF57667">
    <property type="entry name" value="beta-beta-alpha zinc fingers"/>
    <property type="match status" value="2"/>
</dbReference>
<evidence type="ECO:0000256" key="1">
    <source>
        <dbReference type="ARBA" id="ARBA00022723"/>
    </source>
</evidence>
<reference evidence="8" key="1">
    <citation type="submission" date="2025-08" db="UniProtKB">
        <authorList>
            <consortium name="Ensembl"/>
        </authorList>
    </citation>
    <scope>IDENTIFICATION</scope>
</reference>
<organism evidence="8 9">
    <name type="scientific">Taeniopygia guttata</name>
    <name type="common">Zebra finch</name>
    <name type="synonym">Poephila guttata</name>
    <dbReference type="NCBI Taxonomy" id="59729"/>
    <lineage>
        <taxon>Eukaryota</taxon>
        <taxon>Metazoa</taxon>
        <taxon>Chordata</taxon>
        <taxon>Craniata</taxon>
        <taxon>Vertebrata</taxon>
        <taxon>Euteleostomi</taxon>
        <taxon>Archelosauria</taxon>
        <taxon>Archosauria</taxon>
        <taxon>Dinosauria</taxon>
        <taxon>Saurischia</taxon>
        <taxon>Theropoda</taxon>
        <taxon>Coelurosauria</taxon>
        <taxon>Aves</taxon>
        <taxon>Neognathae</taxon>
        <taxon>Neoaves</taxon>
        <taxon>Telluraves</taxon>
        <taxon>Australaves</taxon>
        <taxon>Passeriformes</taxon>
        <taxon>Passeroidea</taxon>
        <taxon>Estrildidae</taxon>
        <taxon>Estrildinae</taxon>
        <taxon>Taeniopygia</taxon>
    </lineage>
</organism>
<keyword evidence="2" id="KW-0677">Repeat</keyword>
<dbReference type="Proteomes" id="UP000007754">
    <property type="component" value="Unplaced"/>
</dbReference>
<feature type="domain" description="C2H2-type" evidence="7">
    <location>
        <begin position="17"/>
        <end position="44"/>
    </location>
</feature>
<evidence type="ECO:0000256" key="5">
    <source>
        <dbReference type="PROSITE-ProRule" id="PRU00042"/>
    </source>
</evidence>
<evidence type="ECO:0000256" key="3">
    <source>
        <dbReference type="ARBA" id="ARBA00022771"/>
    </source>
</evidence>
<dbReference type="InterPro" id="IPR013087">
    <property type="entry name" value="Znf_C2H2_type"/>
</dbReference>
<accession>H1A5L6</accession>
<dbReference type="GO" id="GO:0000981">
    <property type="term" value="F:DNA-binding transcription factor activity, RNA polymerase II-specific"/>
    <property type="evidence" value="ECO:0007669"/>
    <property type="project" value="TreeGrafter"/>
</dbReference>
<dbReference type="GO" id="GO:0000978">
    <property type="term" value="F:RNA polymerase II cis-regulatory region sequence-specific DNA binding"/>
    <property type="evidence" value="ECO:0007669"/>
    <property type="project" value="TreeGrafter"/>
</dbReference>
<feature type="domain" description="C2H2-type" evidence="7">
    <location>
        <begin position="73"/>
        <end position="95"/>
    </location>
</feature>
<dbReference type="PANTHER" id="PTHR23226">
    <property type="entry name" value="ZINC FINGER AND SCAN DOMAIN-CONTAINING"/>
    <property type="match status" value="1"/>
</dbReference>
<name>H1A5L6_TAEGU</name>
<keyword evidence="3 5" id="KW-0863">Zinc-finger</keyword>
<dbReference type="Ensembl" id="ENSTGUT00000019029.2">
    <property type="protein sequence ID" value="ENSTGUP00000018182.2"/>
    <property type="gene ID" value="ENSTGUG00000018413.2"/>
</dbReference>
<feature type="region of interest" description="Disordered" evidence="6">
    <location>
        <begin position="128"/>
        <end position="188"/>
    </location>
</feature>
<dbReference type="PANTHER" id="PTHR23226:SF405">
    <property type="entry name" value="GASTRULA ZINC FINGER PROTEIN XLCGF26.1-LIKE-RELATED"/>
    <property type="match status" value="1"/>
</dbReference>
<proteinExistence type="predicted"/>
<dbReference type="SMART" id="SM00355">
    <property type="entry name" value="ZnF_C2H2"/>
    <property type="match status" value="3"/>
</dbReference>
<evidence type="ECO:0000259" key="7">
    <source>
        <dbReference type="PROSITE" id="PS50157"/>
    </source>
</evidence>
<reference evidence="8" key="2">
    <citation type="submission" date="2025-09" db="UniProtKB">
        <authorList>
            <consortium name="Ensembl"/>
        </authorList>
    </citation>
    <scope>IDENTIFICATION</scope>
</reference>
<evidence type="ECO:0000256" key="6">
    <source>
        <dbReference type="SAM" id="MobiDB-lite"/>
    </source>
</evidence>
<evidence type="ECO:0000256" key="2">
    <source>
        <dbReference type="ARBA" id="ARBA00022737"/>
    </source>
</evidence>
<dbReference type="GeneTree" id="ENSGT01150000286953"/>
<evidence type="ECO:0000256" key="4">
    <source>
        <dbReference type="ARBA" id="ARBA00022833"/>
    </source>
</evidence>
<dbReference type="HOGENOM" id="CLU_002678_42_11_1"/>
<keyword evidence="4" id="KW-0862">Zinc</keyword>
<dbReference type="GO" id="GO:0005634">
    <property type="term" value="C:nucleus"/>
    <property type="evidence" value="ECO:0007669"/>
    <property type="project" value="UniProtKB-SubCell"/>
</dbReference>
<dbReference type="Pfam" id="PF00096">
    <property type="entry name" value="zf-C2H2"/>
    <property type="match status" value="3"/>
</dbReference>
<keyword evidence="9" id="KW-1185">Reference proteome</keyword>
<evidence type="ECO:0000313" key="8">
    <source>
        <dbReference type="Ensembl" id="ENSTGUP00000018182.2"/>
    </source>
</evidence>
<keyword evidence="1" id="KW-0479">Metal-binding</keyword>
<evidence type="ECO:0000313" key="9">
    <source>
        <dbReference type="Proteomes" id="UP000007754"/>
    </source>
</evidence>
<dbReference type="InParanoid" id="H1A5L6"/>
<dbReference type="Gene3D" id="3.30.160.60">
    <property type="entry name" value="Classic Zinc Finger"/>
    <property type="match status" value="3"/>
</dbReference>
<dbReference type="PROSITE" id="PS50157">
    <property type="entry name" value="ZINC_FINGER_C2H2_2"/>
    <property type="match status" value="3"/>
</dbReference>
<feature type="domain" description="C2H2-type" evidence="7">
    <location>
        <begin position="45"/>
        <end position="72"/>
    </location>
</feature>
<dbReference type="AlphaFoldDB" id="H1A5L6"/>
<protein>
    <recommendedName>
        <fullName evidence="7">C2H2-type domain-containing protein</fullName>
    </recommendedName>
</protein>